<feature type="transmembrane region" description="Helical" evidence="6">
    <location>
        <begin position="115"/>
        <end position="137"/>
    </location>
</feature>
<comment type="subcellular location">
    <subcellularLocation>
        <location evidence="1">Membrane</location>
        <topology evidence="1">Multi-pass membrane protein</topology>
    </subcellularLocation>
</comment>
<feature type="transmembrane region" description="Helical" evidence="6">
    <location>
        <begin position="171"/>
        <end position="192"/>
    </location>
</feature>
<organism evidence="7 8">
    <name type="scientific">Flavivirga eckloniae</name>
    <dbReference type="NCBI Taxonomy" id="1803846"/>
    <lineage>
        <taxon>Bacteria</taxon>
        <taxon>Pseudomonadati</taxon>
        <taxon>Bacteroidota</taxon>
        <taxon>Flavobacteriia</taxon>
        <taxon>Flavobacteriales</taxon>
        <taxon>Flavobacteriaceae</taxon>
        <taxon>Flavivirga</taxon>
    </lineage>
</organism>
<evidence type="ECO:0000256" key="1">
    <source>
        <dbReference type="ARBA" id="ARBA00004141"/>
    </source>
</evidence>
<gene>
    <name evidence="7" type="ORF">C1H87_19660</name>
</gene>
<dbReference type="InterPro" id="IPR012506">
    <property type="entry name" value="TMEM86B-like"/>
</dbReference>
<dbReference type="Pfam" id="PF07947">
    <property type="entry name" value="YhhN"/>
    <property type="match status" value="1"/>
</dbReference>
<feature type="transmembrane region" description="Helical" evidence="6">
    <location>
        <begin position="12"/>
        <end position="28"/>
    </location>
</feature>
<evidence type="ECO:0000256" key="4">
    <source>
        <dbReference type="ARBA" id="ARBA00022989"/>
    </source>
</evidence>
<keyword evidence="8" id="KW-1185">Reference proteome</keyword>
<evidence type="ECO:0000256" key="2">
    <source>
        <dbReference type="ARBA" id="ARBA00007375"/>
    </source>
</evidence>
<evidence type="ECO:0000256" key="3">
    <source>
        <dbReference type="ARBA" id="ARBA00022692"/>
    </source>
</evidence>
<dbReference type="OrthoDB" id="1424724at2"/>
<evidence type="ECO:0000256" key="6">
    <source>
        <dbReference type="SAM" id="Phobius"/>
    </source>
</evidence>
<dbReference type="AlphaFoldDB" id="A0A2K9PWA2"/>
<keyword evidence="3 6" id="KW-0812">Transmembrane</keyword>
<dbReference type="GO" id="GO:0016020">
    <property type="term" value="C:membrane"/>
    <property type="evidence" value="ECO:0007669"/>
    <property type="project" value="UniProtKB-SubCell"/>
</dbReference>
<evidence type="ECO:0000256" key="5">
    <source>
        <dbReference type="ARBA" id="ARBA00023136"/>
    </source>
</evidence>
<proteinExistence type="inferred from homology"/>
<feature type="transmembrane region" description="Helical" evidence="6">
    <location>
        <begin position="86"/>
        <end position="103"/>
    </location>
</feature>
<accession>A0A2K9PWA2</accession>
<evidence type="ECO:0008006" key="9">
    <source>
        <dbReference type="Google" id="ProtNLM"/>
    </source>
</evidence>
<name>A0A2K9PWA2_9FLAO</name>
<feature type="transmembrane region" description="Helical" evidence="6">
    <location>
        <begin position="143"/>
        <end position="164"/>
    </location>
</feature>
<comment type="similarity">
    <text evidence="2">Belongs to the TMEM86 family.</text>
</comment>
<evidence type="ECO:0000313" key="7">
    <source>
        <dbReference type="EMBL" id="AUP80807.1"/>
    </source>
</evidence>
<reference evidence="7 8" key="1">
    <citation type="submission" date="2018-01" db="EMBL/GenBank/DDBJ databases">
        <title>Complete genome sequence of Flavivirga eckloniae ECD14 isolated from seaweed Ecklonia cava.</title>
        <authorList>
            <person name="Lee J.H."/>
            <person name="Baik K.S."/>
            <person name="Seong C.N."/>
        </authorList>
    </citation>
    <scope>NUCLEOTIDE SEQUENCE [LARGE SCALE GENOMIC DNA]</scope>
    <source>
        <strain evidence="7 8">ECD14</strain>
    </source>
</reference>
<dbReference type="EMBL" id="CP025791">
    <property type="protein sequence ID" value="AUP80807.1"/>
    <property type="molecule type" value="Genomic_DNA"/>
</dbReference>
<feature type="transmembrane region" description="Helical" evidence="6">
    <location>
        <begin position="34"/>
        <end position="52"/>
    </location>
</feature>
<sequence>MVLDILRNERKVSVLFFIILTIDILVKLNLDPFPYRYVSKPPLVILLFLYYYYNNKEKRKRKKLWVYLALCCFLLGDIFIINHTNIMFLSISLVLFAIAKVFLSLRLSHVSDFSVVRLIPFSIILFAYTVFIISLLFNSLGNFFVPALISFFISLVLIQFAYLRREVVDKFSYVSVFIGIIFYKFSEGMMAIKTFKMDLPMQDILIMLLYGISVYLIFFGIVKEEFKKKDDFISF</sequence>
<keyword evidence="5 6" id="KW-0472">Membrane</keyword>
<dbReference type="Proteomes" id="UP000235826">
    <property type="component" value="Chromosome"/>
</dbReference>
<feature type="transmembrane region" description="Helical" evidence="6">
    <location>
        <begin position="64"/>
        <end position="80"/>
    </location>
</feature>
<dbReference type="KEGG" id="fek:C1H87_19660"/>
<evidence type="ECO:0000313" key="8">
    <source>
        <dbReference type="Proteomes" id="UP000235826"/>
    </source>
</evidence>
<feature type="transmembrane region" description="Helical" evidence="6">
    <location>
        <begin position="204"/>
        <end position="222"/>
    </location>
</feature>
<keyword evidence="4 6" id="KW-1133">Transmembrane helix</keyword>
<protein>
    <recommendedName>
        <fullName evidence="9">Lysoplasmalogenase</fullName>
    </recommendedName>
</protein>